<gene>
    <name evidence="2" type="ORF">GCM10009539_30740</name>
</gene>
<name>A0ABN0U9H6_9ACTN</name>
<dbReference type="Proteomes" id="UP001500967">
    <property type="component" value="Unassembled WGS sequence"/>
</dbReference>
<keyword evidence="1" id="KW-0472">Membrane</keyword>
<dbReference type="RefSeq" id="WP_344649505.1">
    <property type="nucleotide sequence ID" value="NZ_BAAAGX010000011.1"/>
</dbReference>
<keyword evidence="3" id="KW-1185">Reference proteome</keyword>
<keyword evidence="1" id="KW-0812">Transmembrane</keyword>
<evidence type="ECO:0000313" key="3">
    <source>
        <dbReference type="Proteomes" id="UP001500967"/>
    </source>
</evidence>
<proteinExistence type="predicted"/>
<feature type="transmembrane region" description="Helical" evidence="1">
    <location>
        <begin position="49"/>
        <end position="69"/>
    </location>
</feature>
<accession>A0ABN0U9H6</accession>
<feature type="transmembrane region" description="Helical" evidence="1">
    <location>
        <begin position="89"/>
        <end position="118"/>
    </location>
</feature>
<reference evidence="2 3" key="1">
    <citation type="journal article" date="2019" name="Int. J. Syst. Evol. Microbiol.">
        <title>The Global Catalogue of Microorganisms (GCM) 10K type strain sequencing project: providing services to taxonomists for standard genome sequencing and annotation.</title>
        <authorList>
            <consortium name="The Broad Institute Genomics Platform"/>
            <consortium name="The Broad Institute Genome Sequencing Center for Infectious Disease"/>
            <person name="Wu L."/>
            <person name="Ma J."/>
        </authorList>
    </citation>
    <scope>NUCLEOTIDE SEQUENCE [LARGE SCALE GENOMIC DNA]</scope>
    <source>
        <strain evidence="2 3">JCM 10425</strain>
    </source>
</reference>
<evidence type="ECO:0000313" key="2">
    <source>
        <dbReference type="EMBL" id="GAA0243158.1"/>
    </source>
</evidence>
<dbReference type="EMBL" id="BAAAGX010000011">
    <property type="protein sequence ID" value="GAA0243158.1"/>
    <property type="molecule type" value="Genomic_DNA"/>
</dbReference>
<evidence type="ECO:0000256" key="1">
    <source>
        <dbReference type="SAM" id="Phobius"/>
    </source>
</evidence>
<keyword evidence="1" id="KW-1133">Transmembrane helix</keyword>
<comment type="caution">
    <text evidence="2">The sequence shown here is derived from an EMBL/GenBank/DDBJ whole genome shotgun (WGS) entry which is preliminary data.</text>
</comment>
<sequence>MSTRLRSDPDPGSDDLLGRAGRWVFAKVWLGCLLSGLYAFTRHIGWPEAVVIMFAVFGAILLAVASTWLPFWTRGHLTGIALLDVAARVVVWLGLVVAVVCLLVGSPAVGAVAGALLLTTAWRTFGPAQPSSPRPSRD</sequence>
<protein>
    <recommendedName>
        <fullName evidence="4">Integral membrane protein</fullName>
    </recommendedName>
</protein>
<evidence type="ECO:0008006" key="4">
    <source>
        <dbReference type="Google" id="ProtNLM"/>
    </source>
</evidence>
<organism evidence="2 3">
    <name type="scientific">Cryptosporangium japonicum</name>
    <dbReference type="NCBI Taxonomy" id="80872"/>
    <lineage>
        <taxon>Bacteria</taxon>
        <taxon>Bacillati</taxon>
        <taxon>Actinomycetota</taxon>
        <taxon>Actinomycetes</taxon>
        <taxon>Cryptosporangiales</taxon>
        <taxon>Cryptosporangiaceae</taxon>
        <taxon>Cryptosporangium</taxon>
    </lineage>
</organism>
<feature type="transmembrane region" description="Helical" evidence="1">
    <location>
        <begin position="20"/>
        <end position="40"/>
    </location>
</feature>